<dbReference type="GO" id="GO:0005886">
    <property type="term" value="C:plasma membrane"/>
    <property type="evidence" value="ECO:0007669"/>
    <property type="project" value="UniProtKB-SubCell"/>
</dbReference>
<dbReference type="Pfam" id="PF19277">
    <property type="entry name" value="GPAT_C"/>
    <property type="match status" value="1"/>
</dbReference>
<dbReference type="PIRSF" id="PIRSF500064">
    <property type="entry name" value="GPAT"/>
    <property type="match status" value="1"/>
</dbReference>
<evidence type="ECO:0000256" key="1">
    <source>
        <dbReference type="ARBA" id="ARBA00004413"/>
    </source>
</evidence>
<feature type="domain" description="Phospholipid/glycerol acyltransferase" evidence="17">
    <location>
        <begin position="302"/>
        <end position="429"/>
    </location>
</feature>
<keyword evidence="11 16" id="KW-0472">Membrane</keyword>
<dbReference type="InterPro" id="IPR002123">
    <property type="entry name" value="Plipid/glycerol_acylTrfase"/>
</dbReference>
<evidence type="ECO:0000256" key="14">
    <source>
        <dbReference type="ARBA" id="ARBA00023315"/>
    </source>
</evidence>
<dbReference type="SUPFAM" id="SSF69593">
    <property type="entry name" value="Glycerol-3-phosphate (1)-acyltransferase"/>
    <property type="match status" value="1"/>
</dbReference>
<comment type="subcellular location">
    <subcellularLocation>
        <location evidence="1 16">Cell membrane</location>
        <topology evidence="1 16">Peripheral membrane protein</topology>
        <orientation evidence="1 16">Cytoplasmic side</orientation>
    </subcellularLocation>
</comment>
<comment type="similarity">
    <text evidence="4 16">Belongs to the GPAT/DAPAT family.</text>
</comment>
<dbReference type="InterPro" id="IPR045520">
    <property type="entry name" value="GPAT/DHAPAT_C"/>
</dbReference>
<keyword evidence="14 16" id="KW-0012">Acyltransferase</keyword>
<evidence type="ECO:0000313" key="19">
    <source>
        <dbReference type="Proteomes" id="UP000003937"/>
    </source>
</evidence>
<dbReference type="OrthoDB" id="335193at2"/>
<evidence type="ECO:0000256" key="16">
    <source>
        <dbReference type="HAMAP-Rule" id="MF_00393"/>
    </source>
</evidence>
<dbReference type="PIRSF" id="PIRSF000437">
    <property type="entry name" value="GPAT_DHAPAT"/>
    <property type="match status" value="1"/>
</dbReference>
<organism evidence="18 19">
    <name type="scientific">secondary endosymbiont of Heteropsylla cubana</name>
    <dbReference type="NCBI Taxonomy" id="134287"/>
    <lineage>
        <taxon>Bacteria</taxon>
        <taxon>Pseudomonadati</taxon>
        <taxon>Pseudomonadota</taxon>
        <taxon>Gammaproteobacteria</taxon>
        <taxon>Enterobacterales</taxon>
        <taxon>Enterobacteriaceae</taxon>
        <taxon>aphid secondary symbionts</taxon>
    </lineage>
</organism>
<dbReference type="AlphaFoldDB" id="J7GT38"/>
<comment type="pathway">
    <text evidence="2 16">Phospholipid metabolism; CDP-diacylglycerol biosynthesis; CDP-diacylglycerol from sn-glycerol 3-phosphate: step 1/3.</text>
</comment>
<evidence type="ECO:0000256" key="9">
    <source>
        <dbReference type="ARBA" id="ARBA00022679"/>
    </source>
</evidence>
<dbReference type="PATRIC" id="fig|134287.3.peg.589"/>
<evidence type="ECO:0000256" key="11">
    <source>
        <dbReference type="ARBA" id="ARBA00023136"/>
    </source>
</evidence>
<proteinExistence type="inferred from homology"/>
<accession>J7GT38</accession>
<keyword evidence="19" id="KW-1185">Reference proteome</keyword>
<keyword evidence="12 16" id="KW-0594">Phospholipid biosynthesis</keyword>
<evidence type="ECO:0000256" key="15">
    <source>
        <dbReference type="ARBA" id="ARBA00048427"/>
    </source>
</evidence>
<dbReference type="InterPro" id="IPR041728">
    <property type="entry name" value="GPAT/DHAPAT_LPLAT"/>
</dbReference>
<dbReference type="EC" id="2.3.1.15" evidence="5 16"/>
<dbReference type="RefSeq" id="WP_014889199.1">
    <property type="nucleotide sequence ID" value="NC_018420.1"/>
</dbReference>
<dbReference type="Pfam" id="PF01553">
    <property type="entry name" value="Acyltransferase"/>
    <property type="match status" value="1"/>
</dbReference>
<dbReference type="GO" id="GO:0004366">
    <property type="term" value="F:glycerol-3-phosphate O-acyltransferase activity"/>
    <property type="evidence" value="ECO:0007669"/>
    <property type="project" value="UniProtKB-UniRule"/>
</dbReference>
<evidence type="ECO:0000256" key="6">
    <source>
        <dbReference type="ARBA" id="ARBA00013432"/>
    </source>
</evidence>
<feature type="short sequence motif" description="HXXXXD motif" evidence="16">
    <location>
        <begin position="307"/>
        <end position="312"/>
    </location>
</feature>
<dbReference type="NCBIfam" id="NF003441">
    <property type="entry name" value="PRK04974.1"/>
    <property type="match status" value="1"/>
</dbReference>
<evidence type="ECO:0000256" key="13">
    <source>
        <dbReference type="ARBA" id="ARBA00023264"/>
    </source>
</evidence>
<dbReference type="UniPathway" id="UPA00557">
    <property type="reaction ID" value="UER00612"/>
</dbReference>
<keyword evidence="8 16" id="KW-0444">Lipid biosynthesis</keyword>
<dbReference type="NCBIfam" id="TIGR03703">
    <property type="entry name" value="plsB"/>
    <property type="match status" value="1"/>
</dbReference>
<sequence length="820" mass="95439" precursor="true">MSFYHKIYHKILILIIKFFFKIKIIPGASDANLLLSCHHPIIYLLPFKSTIALLALHILCLKNDFVDPLIPLHISGITMPRYLFLDEYRNSQSSYTKSSEFTILFNSYIEYHHANPELNIHLLPIWIMLGHSPGNKLKISKLPLQLHFISSVKIFFSILCYRTNSLIRFLQPLSLKTLVITHGKDQLITKKLIRIARIHFIRQQLIAVGPQLPTRKKLFKQFLLSKNVKKTLDDEARNKQLSTKKVKKHALELMKEIAANTSYPAICYSELILKWTWSWLYKKINIHNVERVRKLAEKGYEIVYIPCHRSHMDYLLISYVLYQYGIVPPHIAAGINLDFWPIGSLLRQLGAFFVRRGFKSNKVYSTIFREYLHDLFSRGTSIEYFIEGGRSRSGRLLQPKTGMLTITIQTILRSGNRPIALIPIYIGYENVIEITTYSKELEGATKKKENFWQMIHGLAKLSNLGQAYINFGDPLLLEPWLSKQVPHWRNFINNPPTKQRPIWLSPVVNKLATTVMIRINNATTVNAINLFSTAILASHDRSLTRKKLLEQIACYLQILRNVPYSSDITLPNLSPKKILDYTLQINKFTIKYNIGEDTFHLSNKQGLIASYYRNNIQHLLILPSFVANIIFYIPGIQRSQLQNWIELFYPLLKADFFVTYDCKKLILTINCIIDEFIEQKLIYEKENSLYVQKTKLDTLQLLSNNIRETLQRYAIVFSFLYTQANINNKKLKKISKILAQILLKLNDINTLEFFDKEMFSALIDTLLYHKYIILPSDKPNEKVFQIYRILSKITPINTLMAIKKAIFLVNTSTEHGFETK</sequence>
<keyword evidence="10 16" id="KW-0443">Lipid metabolism</keyword>
<evidence type="ECO:0000256" key="4">
    <source>
        <dbReference type="ARBA" id="ARBA00007937"/>
    </source>
</evidence>
<dbReference type="KEGG" id="sehc:A35E_00625"/>
<comment type="domain">
    <text evidence="16">The HXXXXD motif is essential for acyltransferase activity and may constitute the binding site for the phosphate moiety of the glycerol-3-phosphate.</text>
</comment>
<keyword evidence="13 16" id="KW-1208">Phospholipid metabolism</keyword>
<dbReference type="InterPro" id="IPR028354">
    <property type="entry name" value="GPAT_PlsB"/>
</dbReference>
<comment type="pathway">
    <text evidence="3">Lipid metabolism.</text>
</comment>
<dbReference type="HAMAP" id="MF_00393">
    <property type="entry name" value="Glyc3P_acyltrans"/>
    <property type="match status" value="1"/>
</dbReference>
<evidence type="ECO:0000256" key="2">
    <source>
        <dbReference type="ARBA" id="ARBA00004765"/>
    </source>
</evidence>
<dbReference type="CDD" id="cd07993">
    <property type="entry name" value="LPLAT_DHAPAT-like"/>
    <property type="match status" value="1"/>
</dbReference>
<reference evidence="18 19" key="1">
    <citation type="journal article" date="2012" name="Mol. Biol. Evol.">
        <title>Genome reduction and co-evolution between the primary and secondary bacterial symbionts of psyllids.</title>
        <authorList>
            <person name="Sloan D.B."/>
            <person name="Moran N.A."/>
        </authorList>
    </citation>
    <scope>NUCLEOTIDE SEQUENCE [LARGE SCALE GENOMIC DNA]</scope>
    <source>
        <strain evidence="18">Hcub_S</strain>
    </source>
</reference>
<evidence type="ECO:0000256" key="5">
    <source>
        <dbReference type="ARBA" id="ARBA00013113"/>
    </source>
</evidence>
<dbReference type="GO" id="GO:0016024">
    <property type="term" value="P:CDP-diacylglycerol biosynthetic process"/>
    <property type="evidence" value="ECO:0007669"/>
    <property type="project" value="UniProtKB-UniRule"/>
</dbReference>
<dbReference type="Proteomes" id="UP000003937">
    <property type="component" value="Chromosome"/>
</dbReference>
<dbReference type="HOGENOM" id="CLU_015407_0_0_6"/>
<evidence type="ECO:0000256" key="7">
    <source>
        <dbReference type="ARBA" id="ARBA00022475"/>
    </source>
</evidence>
<comment type="catalytic activity">
    <reaction evidence="15 16">
        <text>sn-glycerol 3-phosphate + an acyl-CoA = a 1-acyl-sn-glycero-3-phosphate + CoA</text>
        <dbReference type="Rhea" id="RHEA:15325"/>
        <dbReference type="ChEBI" id="CHEBI:57287"/>
        <dbReference type="ChEBI" id="CHEBI:57597"/>
        <dbReference type="ChEBI" id="CHEBI:57970"/>
        <dbReference type="ChEBI" id="CHEBI:58342"/>
        <dbReference type="EC" id="2.3.1.15"/>
    </reaction>
</comment>
<evidence type="ECO:0000256" key="8">
    <source>
        <dbReference type="ARBA" id="ARBA00022516"/>
    </source>
</evidence>
<gene>
    <name evidence="16" type="primary">plsB</name>
    <name evidence="18" type="ORF">A35E_00625</name>
</gene>
<dbReference type="STRING" id="134287.A35E_00625"/>
<dbReference type="InterPro" id="IPR022284">
    <property type="entry name" value="GPAT/DHAPAT"/>
</dbReference>
<evidence type="ECO:0000259" key="17">
    <source>
        <dbReference type="SMART" id="SM00563"/>
    </source>
</evidence>
<keyword evidence="9 16" id="KW-0808">Transferase</keyword>
<keyword evidence="7 16" id="KW-1003">Cell membrane</keyword>
<evidence type="ECO:0000313" key="18">
    <source>
        <dbReference type="EMBL" id="AFP85902.1"/>
    </source>
</evidence>
<protein>
    <recommendedName>
        <fullName evidence="6 16">Glycerol-3-phosphate acyltransferase</fullName>
        <shortName evidence="16">GPAT</shortName>
        <ecNumber evidence="5 16">2.3.1.15</ecNumber>
    </recommendedName>
</protein>
<evidence type="ECO:0000256" key="10">
    <source>
        <dbReference type="ARBA" id="ARBA00023098"/>
    </source>
</evidence>
<dbReference type="GO" id="GO:0006631">
    <property type="term" value="P:fatty acid metabolic process"/>
    <property type="evidence" value="ECO:0007669"/>
    <property type="project" value="TreeGrafter"/>
</dbReference>
<dbReference type="PANTHER" id="PTHR12563">
    <property type="entry name" value="GLYCEROL-3-PHOSPHATE ACYLTRANSFERASE"/>
    <property type="match status" value="1"/>
</dbReference>
<dbReference type="SMART" id="SM00563">
    <property type="entry name" value="PlsC"/>
    <property type="match status" value="1"/>
</dbReference>
<dbReference type="PANTHER" id="PTHR12563:SF17">
    <property type="entry name" value="DIHYDROXYACETONE PHOSPHATE ACYLTRANSFERASE"/>
    <property type="match status" value="1"/>
</dbReference>
<evidence type="ECO:0000256" key="12">
    <source>
        <dbReference type="ARBA" id="ARBA00023209"/>
    </source>
</evidence>
<evidence type="ECO:0000256" key="3">
    <source>
        <dbReference type="ARBA" id="ARBA00005189"/>
    </source>
</evidence>
<dbReference type="EMBL" id="CP003547">
    <property type="protein sequence ID" value="AFP85902.1"/>
    <property type="molecule type" value="Genomic_DNA"/>
</dbReference>
<name>J7GT38_9ENTR</name>